<reference evidence="4" key="1">
    <citation type="journal article" date="2014" name="Front. Microbiol.">
        <title>High frequency of phylogenetically diverse reductive dehalogenase-homologous genes in deep subseafloor sedimentary metagenomes.</title>
        <authorList>
            <person name="Kawai M."/>
            <person name="Futagami T."/>
            <person name="Toyoda A."/>
            <person name="Takaki Y."/>
            <person name="Nishi S."/>
            <person name="Hori S."/>
            <person name="Arai W."/>
            <person name="Tsubouchi T."/>
            <person name="Morono Y."/>
            <person name="Uchiyama I."/>
            <person name="Ito T."/>
            <person name="Fujiyama A."/>
            <person name="Inagaki F."/>
            <person name="Takami H."/>
        </authorList>
    </citation>
    <scope>NUCLEOTIDE SEQUENCE</scope>
    <source>
        <strain evidence="4">Expedition CK06-06</strain>
    </source>
</reference>
<sequence>MSRITIGQRLLIALLAVVFASCASMSQTAKENPKAILGGMGGAAGGGLIAAAAGANPAWIVFSVLAGGLVGGAIGNRLDEKDKEMATQAAHQAFESNHTGTPSTWQNPDTGASGSITPTRTYQIENGQYCREYTQDITVGGEKHQTYGTACRQPDGS</sequence>
<evidence type="ECO:0000256" key="1">
    <source>
        <dbReference type="SAM" id="MobiDB-lite"/>
    </source>
</evidence>
<dbReference type="AlphaFoldDB" id="X0ZLZ4"/>
<evidence type="ECO:0000313" key="4">
    <source>
        <dbReference type="EMBL" id="GAG49261.1"/>
    </source>
</evidence>
<organism evidence="4">
    <name type="scientific">marine sediment metagenome</name>
    <dbReference type="NCBI Taxonomy" id="412755"/>
    <lineage>
        <taxon>unclassified sequences</taxon>
        <taxon>metagenomes</taxon>
        <taxon>ecological metagenomes</taxon>
    </lineage>
</organism>
<evidence type="ECO:0000256" key="2">
    <source>
        <dbReference type="SAM" id="Phobius"/>
    </source>
</evidence>
<comment type="caution">
    <text evidence="4">The sequence shown here is derived from an EMBL/GenBank/DDBJ whole genome shotgun (WGS) entry which is preliminary data.</text>
</comment>
<gene>
    <name evidence="4" type="ORF">S01H1_80663</name>
</gene>
<accession>X0ZLZ4</accession>
<protein>
    <recommendedName>
        <fullName evidence="3">Surface antigen domain-containing protein</fullName>
    </recommendedName>
</protein>
<feature type="region of interest" description="Disordered" evidence="1">
    <location>
        <begin position="93"/>
        <end position="117"/>
    </location>
</feature>
<dbReference type="EMBL" id="BARS01054493">
    <property type="protein sequence ID" value="GAG49261.1"/>
    <property type="molecule type" value="Genomic_DNA"/>
</dbReference>
<keyword evidence="2" id="KW-1133">Transmembrane helix</keyword>
<feature type="domain" description="Surface antigen" evidence="3">
    <location>
        <begin position="79"/>
        <end position="156"/>
    </location>
</feature>
<dbReference type="InterPro" id="IPR032635">
    <property type="entry name" value="Anti_2"/>
</dbReference>
<feature type="compositionally biased region" description="Polar residues" evidence="1">
    <location>
        <begin position="94"/>
        <end position="117"/>
    </location>
</feature>
<feature type="transmembrane region" description="Helical" evidence="2">
    <location>
        <begin position="49"/>
        <end position="75"/>
    </location>
</feature>
<feature type="non-terminal residue" evidence="4">
    <location>
        <position position="157"/>
    </location>
</feature>
<dbReference type="InterPro" id="IPR016364">
    <property type="entry name" value="Surface_antigen_Rickettsia"/>
</dbReference>
<dbReference type="PIRSF" id="PIRSF002721">
    <property type="entry name" value="Surface_antigen_Rickettsia"/>
    <property type="match status" value="1"/>
</dbReference>
<dbReference type="PROSITE" id="PS51257">
    <property type="entry name" value="PROKAR_LIPOPROTEIN"/>
    <property type="match status" value="1"/>
</dbReference>
<keyword evidence="2" id="KW-0472">Membrane</keyword>
<evidence type="ECO:0000259" key="3">
    <source>
        <dbReference type="Pfam" id="PF16998"/>
    </source>
</evidence>
<proteinExistence type="predicted"/>
<dbReference type="Pfam" id="PF16998">
    <property type="entry name" value="17kDa_Anti_2"/>
    <property type="match status" value="1"/>
</dbReference>
<name>X0ZLZ4_9ZZZZ</name>
<keyword evidence="2" id="KW-0812">Transmembrane</keyword>